<dbReference type="AlphaFoldDB" id="A0AA40A1P8"/>
<accession>A0AA40A1P8</accession>
<reference evidence="2" key="1">
    <citation type="submission" date="2023-06" db="EMBL/GenBank/DDBJ databases">
        <title>Genome-scale phylogeny and comparative genomics of the fungal order Sordariales.</title>
        <authorList>
            <consortium name="Lawrence Berkeley National Laboratory"/>
            <person name="Hensen N."/>
            <person name="Bonometti L."/>
            <person name="Westerberg I."/>
            <person name="Brannstrom I.O."/>
            <person name="Guillou S."/>
            <person name="Cros-Aarteil S."/>
            <person name="Calhoun S."/>
            <person name="Haridas S."/>
            <person name="Kuo A."/>
            <person name="Mondo S."/>
            <person name="Pangilinan J."/>
            <person name="Riley R."/>
            <person name="Labutti K."/>
            <person name="Andreopoulos B."/>
            <person name="Lipzen A."/>
            <person name="Chen C."/>
            <person name="Yanf M."/>
            <person name="Daum C."/>
            <person name="Ng V."/>
            <person name="Clum A."/>
            <person name="Steindorff A."/>
            <person name="Ohm R."/>
            <person name="Martin F."/>
            <person name="Silar P."/>
            <person name="Natvig D."/>
            <person name="Lalanne C."/>
            <person name="Gautier V."/>
            <person name="Ament-Velasquez S.L."/>
            <person name="Kruys A."/>
            <person name="Hutchinson M.I."/>
            <person name="Powell A.J."/>
            <person name="Barry K."/>
            <person name="Miller A.N."/>
            <person name="Grigoriev I.V."/>
            <person name="Debuchy R."/>
            <person name="Gladieux P."/>
            <person name="Thoren M.H."/>
            <person name="Johannesson H."/>
        </authorList>
    </citation>
    <scope>NUCLEOTIDE SEQUENCE</scope>
    <source>
        <strain evidence="2">SMH4607-1</strain>
    </source>
</reference>
<dbReference type="InterPro" id="IPR046797">
    <property type="entry name" value="PDDEXK_12"/>
</dbReference>
<evidence type="ECO:0000313" key="3">
    <source>
        <dbReference type="Proteomes" id="UP001172102"/>
    </source>
</evidence>
<comment type="caution">
    <text evidence="2">The sequence shown here is derived from an EMBL/GenBank/DDBJ whole genome shotgun (WGS) entry which is preliminary data.</text>
</comment>
<dbReference type="Pfam" id="PF20516">
    <property type="entry name" value="PDDEXK_12"/>
    <property type="match status" value="1"/>
</dbReference>
<feature type="domain" description="PD-(D/E)XK nuclease-like" evidence="1">
    <location>
        <begin position="1"/>
        <end position="122"/>
    </location>
</feature>
<gene>
    <name evidence="2" type="ORF">B0H67DRAFT_495049</name>
</gene>
<proteinExistence type="predicted"/>
<protein>
    <recommendedName>
        <fullName evidence="1">PD-(D/E)XK nuclease-like domain-containing protein</fullName>
    </recommendedName>
</protein>
<dbReference type="EMBL" id="JAUKUA010000006">
    <property type="protein sequence ID" value="KAK0707638.1"/>
    <property type="molecule type" value="Genomic_DNA"/>
</dbReference>
<evidence type="ECO:0000259" key="1">
    <source>
        <dbReference type="Pfam" id="PF20516"/>
    </source>
</evidence>
<keyword evidence="3" id="KW-1185">Reference proteome</keyword>
<name>A0AA40A1P8_9PEZI</name>
<dbReference type="Proteomes" id="UP001172102">
    <property type="component" value="Unassembled WGS sequence"/>
</dbReference>
<feature type="non-terminal residue" evidence="2">
    <location>
        <position position="1"/>
    </location>
</feature>
<sequence length="135" mass="15805">RPIVVTIETKTMGDAWQAARLQVGVWQMAQWRTLVALPLRCPADRDQKSRDKKVQDMLDEVDFLPVIIVQGHDWWFVTSTIEGSKTTLWTKKLLASTSDARGIYQIVCTLQYLATWSRHTYWPWFARRILKVELE</sequence>
<evidence type="ECO:0000313" key="2">
    <source>
        <dbReference type="EMBL" id="KAK0707638.1"/>
    </source>
</evidence>
<organism evidence="2 3">
    <name type="scientific">Lasiosphaeris hirsuta</name>
    <dbReference type="NCBI Taxonomy" id="260670"/>
    <lineage>
        <taxon>Eukaryota</taxon>
        <taxon>Fungi</taxon>
        <taxon>Dikarya</taxon>
        <taxon>Ascomycota</taxon>
        <taxon>Pezizomycotina</taxon>
        <taxon>Sordariomycetes</taxon>
        <taxon>Sordariomycetidae</taxon>
        <taxon>Sordariales</taxon>
        <taxon>Lasiosphaeriaceae</taxon>
        <taxon>Lasiosphaeris</taxon>
    </lineage>
</organism>